<feature type="compositionally biased region" description="Basic and acidic residues" evidence="1">
    <location>
        <begin position="689"/>
        <end position="704"/>
    </location>
</feature>
<feature type="compositionally biased region" description="Acidic residues" evidence="1">
    <location>
        <begin position="1151"/>
        <end position="1167"/>
    </location>
</feature>
<comment type="caution">
    <text evidence="4">The sequence shown here is derived from an EMBL/GenBank/DDBJ whole genome shotgun (WGS) entry which is preliminary data.</text>
</comment>
<feature type="region of interest" description="Disordered" evidence="1">
    <location>
        <begin position="1103"/>
        <end position="1135"/>
    </location>
</feature>
<dbReference type="InterPro" id="IPR040241">
    <property type="entry name" value="TRP_Flc/Pkd2-like"/>
</dbReference>
<feature type="transmembrane region" description="Helical" evidence="2">
    <location>
        <begin position="427"/>
        <end position="448"/>
    </location>
</feature>
<feature type="compositionally biased region" description="Basic and acidic residues" evidence="1">
    <location>
        <begin position="725"/>
        <end position="740"/>
    </location>
</feature>
<feature type="compositionally biased region" description="Polar residues" evidence="1">
    <location>
        <begin position="1340"/>
        <end position="1354"/>
    </location>
</feature>
<keyword evidence="2" id="KW-1133">Transmembrane helix</keyword>
<feature type="compositionally biased region" description="Low complexity" evidence="1">
    <location>
        <begin position="1244"/>
        <end position="1253"/>
    </location>
</feature>
<keyword evidence="2" id="KW-0472">Membrane</keyword>
<gene>
    <name evidence="4" type="ORF">BGZ97_005116</name>
</gene>
<dbReference type="PANTHER" id="PTHR31145">
    <property type="entry name" value="INTEGRAL MEMBRANE PROTEIN (AFU_ORTHOLOGUE AFUA_7G01610)"/>
    <property type="match status" value="1"/>
</dbReference>
<feature type="compositionally biased region" description="Low complexity" evidence="1">
    <location>
        <begin position="272"/>
        <end position="335"/>
    </location>
</feature>
<feature type="region of interest" description="Disordered" evidence="1">
    <location>
        <begin position="1224"/>
        <end position="1354"/>
    </location>
</feature>
<feature type="transmembrane region" description="Helical" evidence="2">
    <location>
        <begin position="385"/>
        <end position="406"/>
    </location>
</feature>
<organism evidence="4 5">
    <name type="scientific">Linnemannia gamsii</name>
    <dbReference type="NCBI Taxonomy" id="64522"/>
    <lineage>
        <taxon>Eukaryota</taxon>
        <taxon>Fungi</taxon>
        <taxon>Fungi incertae sedis</taxon>
        <taxon>Mucoromycota</taxon>
        <taxon>Mortierellomycotina</taxon>
        <taxon>Mortierellomycetes</taxon>
        <taxon>Mortierellales</taxon>
        <taxon>Mortierellaceae</taxon>
        <taxon>Linnemannia</taxon>
    </lineage>
</organism>
<accession>A0A9P6QUX6</accession>
<dbReference type="EMBL" id="JAAAIN010002338">
    <property type="protein sequence ID" value="KAG0294287.1"/>
    <property type="molecule type" value="Genomic_DNA"/>
</dbReference>
<feature type="region of interest" description="Disordered" evidence="1">
    <location>
        <begin position="867"/>
        <end position="891"/>
    </location>
</feature>
<feature type="domain" description="TRP C-terminal" evidence="3">
    <location>
        <begin position="101"/>
        <end position="624"/>
    </location>
</feature>
<feature type="region of interest" description="Disordered" evidence="1">
    <location>
        <begin position="996"/>
        <end position="1022"/>
    </location>
</feature>
<feature type="compositionally biased region" description="Polar residues" evidence="1">
    <location>
        <begin position="1103"/>
        <end position="1114"/>
    </location>
</feature>
<feature type="compositionally biased region" description="Polar residues" evidence="1">
    <location>
        <begin position="1317"/>
        <end position="1327"/>
    </location>
</feature>
<proteinExistence type="predicted"/>
<feature type="transmembrane region" description="Helical" evidence="2">
    <location>
        <begin position="454"/>
        <end position="478"/>
    </location>
</feature>
<feature type="compositionally biased region" description="Polar residues" evidence="1">
    <location>
        <begin position="1254"/>
        <end position="1280"/>
    </location>
</feature>
<dbReference type="OrthoDB" id="2115177at2759"/>
<sequence>MDTKVHSSEGPACGMINGGCPVPSNLSVGPISTAFSIAQTAPFTELLVTLRIIAPKNQTVVCVAVLLEQNMPQVNSVVSYLPLALAVYSAGISLTSIAMRATVSGSGFLGAVASYGLVATSEIISVHTPGFFDIIFYTQFMLMTGQLSLNYPSFYSTFTALFHWSFLEFRNSFAGRGPDNATYVLAYGGAGSVNQVKESPFSITDRIYAKRLLPDAWQEDLAMSELFHAMQVKLPVNDANLARVPAPTAAPGAIIRKRAEPDPNQSTDPARTSTTTAGPTDTTTTLSTSSTISSSTSSSRSSSTLSKFSTAKPSTSAPTVSSAPTASTPAPSQSPDIIPIINDPFSNNNRNFRQYNVSRFGMEAYAAAIGAYSSDLFLCTLINTVLAGGASLFLSTIVLVIVWCGAKESRQKGRALQHAFDFVAGNVIRVWLLLFTPLALSAMFQLTISRDTTMMAIASASLIVFTVGTSVFLTWRILRAASADTHFEDFGLLLKYGALYNTLAEEGTLFFLVNLLARFLWGLSVAMLSAYGIAQVAVLMVVELGYMMVIGVKWPFSESGDNKFHILLSVVKILVTGCSIPYIQELNVSPKTRQIFGYVQMGLHLSVFVVIFALALWNTIQVIMFWQARHELTWQGPTKNYEFEHTVEAEQEWIDTGRPASHHPDPSLNNLAKTRRYTVEPYVSSASDSGRDSLRPLPPDDRVFGNRASVRQSHLPPSYRLSRFPSDDDRHAQSDIRSEAMRPLSSAAGPMSARSTSPHPPSPGASVDSLEGGAIPLQPTQLSAARFQPPVRESYTRSQRMNHQQATQDMRTRRMSEIFRDGRYLYEPNDPTPPTPTAPVEKTSVWQSVKDAFGGVFTIKKPSIKRLSGDGSKPKAFEVIRPNRPPPAMDTVDDTATQAGDDNLRELNSVGISRFFQESSRNYERNRSLFVANPEALGSQAGSVRSSLSMPFPPTMLQRTASDVTSNDVPSGRAKPLRNVSADLASVLTGMDSSFSENAVSESRRVSTLSAQHSGPSRQSVESNMADVLLTETPVKLQGGGILKISKGPEKAVQYWRKESGQYVESLADSLPERKPMSSPSLLMLPLPTSRGAFLDTIPVDTNTAARKTATPSIKSRAGSRPESPTESHHSNTVAVSAGRMHEILDRMFSDDQDDEGSDTISEDDESCSTFSGRVSATILALHQKREQEELSDGQSLYRSDTLEPVLEYVDSDDAEEDQDRLRRAVSSASVTAPGSGRSTPKRAASSAALGSARNTSRPNLMRTASNPSTNLRPSKSGSLGIQGGCSRPLAQTPLHSPSVMPFSGSTPSLLLPGMLSRQSSHSSLRETTTGSGRKTTRSDSPQIFISSTNLTNP</sequence>
<evidence type="ECO:0000259" key="3">
    <source>
        <dbReference type="Pfam" id="PF06011"/>
    </source>
</evidence>
<protein>
    <recommendedName>
        <fullName evidence="3">TRP C-terminal domain-containing protein</fullName>
    </recommendedName>
</protein>
<evidence type="ECO:0000313" key="5">
    <source>
        <dbReference type="Proteomes" id="UP000823405"/>
    </source>
</evidence>
<reference evidence="4" key="1">
    <citation type="journal article" date="2020" name="Fungal Divers.">
        <title>Resolving the Mortierellaceae phylogeny through synthesis of multi-gene phylogenetics and phylogenomics.</title>
        <authorList>
            <person name="Vandepol N."/>
            <person name="Liber J."/>
            <person name="Desiro A."/>
            <person name="Na H."/>
            <person name="Kennedy M."/>
            <person name="Barry K."/>
            <person name="Grigoriev I.V."/>
            <person name="Miller A.N."/>
            <person name="O'Donnell K."/>
            <person name="Stajich J.E."/>
            <person name="Bonito G."/>
        </authorList>
    </citation>
    <scope>NUCLEOTIDE SEQUENCE</scope>
    <source>
        <strain evidence="4">NVP60</strain>
    </source>
</reference>
<dbReference type="PANTHER" id="PTHR31145:SF6">
    <property type="entry name" value="INTEGRAL MEMBRANE PROTEIN (AFU_ORTHOLOGUE AFUA_7G01610)"/>
    <property type="match status" value="1"/>
</dbReference>
<feature type="region of interest" description="Disordered" evidence="1">
    <location>
        <begin position="682"/>
        <end position="811"/>
    </location>
</feature>
<feature type="transmembrane region" description="Helical" evidence="2">
    <location>
        <begin position="564"/>
        <end position="583"/>
    </location>
</feature>
<feature type="compositionally biased region" description="Polar residues" evidence="1">
    <location>
        <begin position="1227"/>
        <end position="1239"/>
    </location>
</feature>
<dbReference type="InterPro" id="IPR010308">
    <property type="entry name" value="TRP_C"/>
</dbReference>
<feature type="region of interest" description="Disordered" evidence="1">
    <location>
        <begin position="1150"/>
        <end position="1169"/>
    </location>
</feature>
<keyword evidence="5" id="KW-1185">Reference proteome</keyword>
<name>A0A9P6QUX6_9FUNG</name>
<feature type="compositionally biased region" description="Polar residues" evidence="1">
    <location>
        <begin position="796"/>
        <end position="809"/>
    </location>
</feature>
<evidence type="ECO:0000256" key="1">
    <source>
        <dbReference type="SAM" id="MobiDB-lite"/>
    </source>
</evidence>
<feature type="region of interest" description="Disordered" evidence="1">
    <location>
        <begin position="252"/>
        <end position="342"/>
    </location>
</feature>
<keyword evidence="2" id="KW-0812">Transmembrane</keyword>
<feature type="transmembrane region" description="Helical" evidence="2">
    <location>
        <begin position="595"/>
        <end position="617"/>
    </location>
</feature>
<evidence type="ECO:0000313" key="4">
    <source>
        <dbReference type="EMBL" id="KAG0294287.1"/>
    </source>
</evidence>
<dbReference type="GO" id="GO:0055085">
    <property type="term" value="P:transmembrane transport"/>
    <property type="evidence" value="ECO:0007669"/>
    <property type="project" value="TreeGrafter"/>
</dbReference>
<dbReference type="Proteomes" id="UP000823405">
    <property type="component" value="Unassembled WGS sequence"/>
</dbReference>
<evidence type="ECO:0000256" key="2">
    <source>
        <dbReference type="SAM" id="Phobius"/>
    </source>
</evidence>
<dbReference type="Pfam" id="PF06011">
    <property type="entry name" value="TRP"/>
    <property type="match status" value="1"/>
</dbReference>
<dbReference type="GO" id="GO:0016020">
    <property type="term" value="C:membrane"/>
    <property type="evidence" value="ECO:0007669"/>
    <property type="project" value="TreeGrafter"/>
</dbReference>